<dbReference type="EMBL" id="CP003273">
    <property type="protein sequence ID" value="AGL01457.1"/>
    <property type="molecule type" value="Genomic_DNA"/>
</dbReference>
<name>R4KIK1_9FIRM</name>
<organism evidence="2 3">
    <name type="scientific">Desulfoscipio gibsoniae DSM 7213</name>
    <dbReference type="NCBI Taxonomy" id="767817"/>
    <lineage>
        <taxon>Bacteria</taxon>
        <taxon>Bacillati</taxon>
        <taxon>Bacillota</taxon>
        <taxon>Clostridia</taxon>
        <taxon>Eubacteriales</taxon>
        <taxon>Desulfallaceae</taxon>
        <taxon>Desulfoscipio</taxon>
    </lineage>
</organism>
<reference evidence="2 3" key="1">
    <citation type="submission" date="2012-01" db="EMBL/GenBank/DDBJ databases">
        <title>Complete sequence of Desulfotomaculum gibsoniae DSM 7213.</title>
        <authorList>
            <consortium name="US DOE Joint Genome Institute"/>
            <person name="Lucas S."/>
            <person name="Han J."/>
            <person name="Lapidus A."/>
            <person name="Cheng J.-F."/>
            <person name="Goodwin L."/>
            <person name="Pitluck S."/>
            <person name="Peters L."/>
            <person name="Ovchinnikova G."/>
            <person name="Teshima H."/>
            <person name="Detter J.C."/>
            <person name="Han C."/>
            <person name="Tapia R."/>
            <person name="Land M."/>
            <person name="Hauser L."/>
            <person name="Kyrpides N."/>
            <person name="Ivanova N."/>
            <person name="Pagani I."/>
            <person name="Parshina S."/>
            <person name="Plugge C."/>
            <person name="Muyzer G."/>
            <person name="Kuever J."/>
            <person name="Ivanova A."/>
            <person name="Nazina T."/>
            <person name="Klenk H.-P."/>
            <person name="Brambilla E."/>
            <person name="Spring S."/>
            <person name="Stams A.F."/>
            <person name="Woyke T."/>
        </authorList>
    </citation>
    <scope>NUCLEOTIDE SEQUENCE [LARGE SCALE GENOMIC DNA]</scope>
    <source>
        <strain evidence="2 3">DSM 7213</strain>
    </source>
</reference>
<protein>
    <recommendedName>
        <fullName evidence="1">DUF3786 domain-containing protein</fullName>
    </recommendedName>
</protein>
<dbReference type="HOGENOM" id="CLU_106581_0_1_9"/>
<dbReference type="AlphaFoldDB" id="R4KIK1"/>
<sequence length="198" mass="21703">MCHELTAHTAAIKNFLDTDPEEMILRSGASYSKNREGINIEYFGRTYTVSLKDGVVMAGNNKNAAPKDATLILQYLKQSSGLPPRGKWISFLELPQGIHHHVPFLKDACQPISEALSNNPVLFMQRAARLDGQPIKMGDAGAQISAFPKLPLAVAIWQGDDEFPAKANILFDSIAPHHLTTAALWVLGCELAQKMINP</sequence>
<evidence type="ECO:0000313" key="2">
    <source>
        <dbReference type="EMBL" id="AGL01457.1"/>
    </source>
</evidence>
<accession>R4KIK1</accession>
<dbReference type="Pfam" id="PF12654">
    <property type="entry name" value="DUF3786"/>
    <property type="match status" value="1"/>
</dbReference>
<dbReference type="Proteomes" id="UP000013520">
    <property type="component" value="Chromosome"/>
</dbReference>
<evidence type="ECO:0000259" key="1">
    <source>
        <dbReference type="Pfam" id="PF12654"/>
    </source>
</evidence>
<dbReference type="InterPro" id="IPR024264">
    <property type="entry name" value="DUF3786"/>
</dbReference>
<dbReference type="STRING" id="767817.Desgi_2016"/>
<dbReference type="KEGG" id="dgi:Desgi_2016"/>
<dbReference type="OrthoDB" id="159408at2"/>
<dbReference type="RefSeq" id="WP_006524551.1">
    <property type="nucleotide sequence ID" value="NC_021184.1"/>
</dbReference>
<proteinExistence type="predicted"/>
<feature type="domain" description="DUF3786" evidence="1">
    <location>
        <begin position="19"/>
        <end position="193"/>
    </location>
</feature>
<dbReference type="eggNOG" id="COG1456">
    <property type="taxonomic scope" value="Bacteria"/>
</dbReference>
<gene>
    <name evidence="2" type="ORF">Desgi_2016</name>
</gene>
<keyword evidence="3" id="KW-1185">Reference proteome</keyword>
<evidence type="ECO:0000313" key="3">
    <source>
        <dbReference type="Proteomes" id="UP000013520"/>
    </source>
</evidence>